<dbReference type="EMBL" id="KZ824275">
    <property type="protein sequence ID" value="RAL14403.1"/>
    <property type="molecule type" value="Genomic_DNA"/>
</dbReference>
<dbReference type="AlphaFoldDB" id="A0A395I478"/>
<dbReference type="Pfam" id="PF12796">
    <property type="entry name" value="Ank_2"/>
    <property type="match status" value="1"/>
</dbReference>
<dbReference type="GeneID" id="37201123"/>
<organism evidence="1 2">
    <name type="scientific">Aspergillus homomorphus (strain CBS 101889)</name>
    <dbReference type="NCBI Taxonomy" id="1450537"/>
    <lineage>
        <taxon>Eukaryota</taxon>
        <taxon>Fungi</taxon>
        <taxon>Dikarya</taxon>
        <taxon>Ascomycota</taxon>
        <taxon>Pezizomycotina</taxon>
        <taxon>Eurotiomycetes</taxon>
        <taxon>Eurotiomycetidae</taxon>
        <taxon>Eurotiales</taxon>
        <taxon>Aspergillaceae</taxon>
        <taxon>Aspergillus</taxon>
        <taxon>Aspergillus subgen. Circumdati</taxon>
    </lineage>
</organism>
<proteinExistence type="predicted"/>
<dbReference type="RefSeq" id="XP_025553557.1">
    <property type="nucleotide sequence ID" value="XM_025696834.1"/>
</dbReference>
<dbReference type="Gene3D" id="1.25.40.20">
    <property type="entry name" value="Ankyrin repeat-containing domain"/>
    <property type="match status" value="1"/>
</dbReference>
<gene>
    <name evidence="1" type="ORF">BO97DRAFT_422819</name>
</gene>
<reference evidence="1 2" key="1">
    <citation type="submission" date="2018-02" db="EMBL/GenBank/DDBJ databases">
        <title>The genomes of Aspergillus section Nigri reveals drivers in fungal speciation.</title>
        <authorList>
            <consortium name="DOE Joint Genome Institute"/>
            <person name="Vesth T.C."/>
            <person name="Nybo J."/>
            <person name="Theobald S."/>
            <person name="Brandl J."/>
            <person name="Frisvad J.C."/>
            <person name="Nielsen K.F."/>
            <person name="Lyhne E.K."/>
            <person name="Kogle M.E."/>
            <person name="Kuo A."/>
            <person name="Riley R."/>
            <person name="Clum A."/>
            <person name="Nolan M."/>
            <person name="Lipzen A."/>
            <person name="Salamov A."/>
            <person name="Henrissat B."/>
            <person name="Wiebenga A."/>
            <person name="De vries R.P."/>
            <person name="Grigoriev I.V."/>
            <person name="Mortensen U.H."/>
            <person name="Andersen M.R."/>
            <person name="Baker S.E."/>
        </authorList>
    </citation>
    <scope>NUCLEOTIDE SEQUENCE [LARGE SCALE GENOMIC DNA]</scope>
    <source>
        <strain evidence="1 2">CBS 101889</strain>
    </source>
</reference>
<dbReference type="SUPFAM" id="SSF48403">
    <property type="entry name" value="Ankyrin repeat"/>
    <property type="match status" value="1"/>
</dbReference>
<sequence length="181" mass="20374">MDKCRDWDHRANSLLKEGQIATIGLLLGHGAEIGCTGSNGFSPLTRAVAYADHASLTLVNLLLDQCGTDPLQGAKAGWSALQVALFRGLPGCVQKLLANVSMQNSQHWKLMHRLTTYRRPWFETPRRILETQQANRYWRSLCQGTCDGLEDSRVNAYSDYYEDGFIDRRAEVYEYGSRSSI</sequence>
<dbReference type="OrthoDB" id="10251692at2759"/>
<keyword evidence="2" id="KW-1185">Reference proteome</keyword>
<name>A0A395I478_ASPHC</name>
<dbReference type="InterPro" id="IPR036770">
    <property type="entry name" value="Ankyrin_rpt-contain_sf"/>
</dbReference>
<dbReference type="InterPro" id="IPR002110">
    <property type="entry name" value="Ankyrin_rpt"/>
</dbReference>
<dbReference type="Proteomes" id="UP000248961">
    <property type="component" value="Unassembled WGS sequence"/>
</dbReference>
<evidence type="ECO:0000313" key="1">
    <source>
        <dbReference type="EMBL" id="RAL14403.1"/>
    </source>
</evidence>
<accession>A0A395I478</accession>
<evidence type="ECO:0000313" key="2">
    <source>
        <dbReference type="Proteomes" id="UP000248961"/>
    </source>
</evidence>
<dbReference type="VEuPathDB" id="FungiDB:BO97DRAFT_422819"/>
<protein>
    <submittedName>
        <fullName evidence="1">Uncharacterized protein</fullName>
    </submittedName>
</protein>